<dbReference type="GO" id="GO:0006313">
    <property type="term" value="P:DNA transposition"/>
    <property type="evidence" value="ECO:0007669"/>
    <property type="project" value="UniProtKB-UniRule"/>
</dbReference>
<dbReference type="Pfam" id="PF00872">
    <property type="entry name" value="Transposase_mut"/>
    <property type="match status" value="1"/>
</dbReference>
<evidence type="ECO:0000256" key="5">
    <source>
        <dbReference type="ARBA" id="ARBA00023172"/>
    </source>
</evidence>
<comment type="caution">
    <text evidence="7">The sequence shown here is derived from an EMBL/GenBank/DDBJ whole genome shotgun (WGS) entry which is preliminary data.</text>
</comment>
<sequence>MRATVVVGLSPGGDDSESWRTFLRHLKERGLQGVRLITSDKCLGLVEALGEFFPEAAWQRCIVHFYRNVLKDVPRGKSRDVAAMLKAVHARTAASEKAEQVAEKLAALRLGNAAKCFRAGVQETLAYMNFPREHWTRLRSNNMLERIMKEIRRRTRVVGAFPDGQSALMLVAAGLRHIAGTHWGTRRYLDMDRLHEPEEREDHAE</sequence>
<dbReference type="InterPro" id="IPR001207">
    <property type="entry name" value="Transposase_mutator"/>
</dbReference>
<evidence type="ECO:0000256" key="6">
    <source>
        <dbReference type="RuleBase" id="RU365089"/>
    </source>
</evidence>
<comment type="function">
    <text evidence="1 6">Required for the transposition of the insertion element.</text>
</comment>
<evidence type="ECO:0000313" key="8">
    <source>
        <dbReference type="Proteomes" id="UP000004358"/>
    </source>
</evidence>
<protein>
    <recommendedName>
        <fullName evidence="6">Mutator family transposase</fullName>
    </recommendedName>
</protein>
<gene>
    <name evidence="7" type="ORF">DSM3645_14670</name>
</gene>
<keyword evidence="5 6" id="KW-0233">DNA recombination</keyword>
<organism evidence="7 8">
    <name type="scientific">Blastopirellula marina DSM 3645</name>
    <dbReference type="NCBI Taxonomy" id="314230"/>
    <lineage>
        <taxon>Bacteria</taxon>
        <taxon>Pseudomonadati</taxon>
        <taxon>Planctomycetota</taxon>
        <taxon>Planctomycetia</taxon>
        <taxon>Pirellulales</taxon>
        <taxon>Pirellulaceae</taxon>
        <taxon>Blastopirellula</taxon>
    </lineage>
</organism>
<dbReference type="GO" id="GO:0004803">
    <property type="term" value="F:transposase activity"/>
    <property type="evidence" value="ECO:0007669"/>
    <property type="project" value="UniProtKB-UniRule"/>
</dbReference>
<evidence type="ECO:0000256" key="2">
    <source>
        <dbReference type="ARBA" id="ARBA00010961"/>
    </source>
</evidence>
<dbReference type="Proteomes" id="UP000004358">
    <property type="component" value="Unassembled WGS sequence"/>
</dbReference>
<dbReference type="PANTHER" id="PTHR33217:SF7">
    <property type="entry name" value="TRANSPOSASE FOR INSERTION SEQUENCE ELEMENT IS1081"/>
    <property type="match status" value="1"/>
</dbReference>
<evidence type="ECO:0000313" key="7">
    <source>
        <dbReference type="EMBL" id="EAQ80598.1"/>
    </source>
</evidence>
<comment type="similarity">
    <text evidence="2 6">Belongs to the transposase mutator family.</text>
</comment>
<dbReference type="AlphaFoldDB" id="A3ZSD8"/>
<keyword evidence="4 6" id="KW-0238">DNA-binding</keyword>
<keyword evidence="6" id="KW-0814">Transposable element</keyword>
<dbReference type="eggNOG" id="COG3328">
    <property type="taxonomic scope" value="Bacteria"/>
</dbReference>
<evidence type="ECO:0000256" key="4">
    <source>
        <dbReference type="ARBA" id="ARBA00023125"/>
    </source>
</evidence>
<evidence type="ECO:0000256" key="1">
    <source>
        <dbReference type="ARBA" id="ARBA00002190"/>
    </source>
</evidence>
<dbReference type="PANTHER" id="PTHR33217">
    <property type="entry name" value="TRANSPOSASE FOR INSERTION SEQUENCE ELEMENT IS1081"/>
    <property type="match status" value="1"/>
</dbReference>
<name>A3ZSD8_9BACT</name>
<evidence type="ECO:0000256" key="3">
    <source>
        <dbReference type="ARBA" id="ARBA00022578"/>
    </source>
</evidence>
<keyword evidence="3 6" id="KW-0815">Transposition</keyword>
<proteinExistence type="inferred from homology"/>
<dbReference type="HOGENOM" id="CLU_036805_8_2_0"/>
<dbReference type="GO" id="GO:0003677">
    <property type="term" value="F:DNA binding"/>
    <property type="evidence" value="ECO:0007669"/>
    <property type="project" value="UniProtKB-UniRule"/>
</dbReference>
<dbReference type="EMBL" id="AANZ01000008">
    <property type="protein sequence ID" value="EAQ80598.1"/>
    <property type="molecule type" value="Genomic_DNA"/>
</dbReference>
<accession>A3ZSD8</accession>
<reference evidence="7 8" key="1">
    <citation type="submission" date="2006-02" db="EMBL/GenBank/DDBJ databases">
        <authorList>
            <person name="Amann R."/>
            <person name="Ferriera S."/>
            <person name="Johnson J."/>
            <person name="Kravitz S."/>
            <person name="Halpern A."/>
            <person name="Remington K."/>
            <person name="Beeson K."/>
            <person name="Tran B."/>
            <person name="Rogers Y.-H."/>
            <person name="Friedman R."/>
            <person name="Venter J.C."/>
        </authorList>
    </citation>
    <scope>NUCLEOTIDE SEQUENCE [LARGE SCALE GENOMIC DNA]</scope>
    <source>
        <strain evidence="7 8">DSM 3645</strain>
    </source>
</reference>
<dbReference type="STRING" id="314230.DSM3645_14670"/>